<evidence type="ECO:0000313" key="2">
    <source>
        <dbReference type="Proteomes" id="UP000245609"/>
    </source>
</evidence>
<evidence type="ECO:0000313" key="1">
    <source>
        <dbReference type="EMBL" id="PVV01518.1"/>
    </source>
</evidence>
<dbReference type="AlphaFoldDB" id="A0A2T9ZAA1"/>
<organism evidence="1 2">
    <name type="scientific">Smittium megazygosporum</name>
    <dbReference type="NCBI Taxonomy" id="133381"/>
    <lineage>
        <taxon>Eukaryota</taxon>
        <taxon>Fungi</taxon>
        <taxon>Fungi incertae sedis</taxon>
        <taxon>Zoopagomycota</taxon>
        <taxon>Kickxellomycotina</taxon>
        <taxon>Harpellomycetes</taxon>
        <taxon>Harpellales</taxon>
        <taxon>Legeriomycetaceae</taxon>
        <taxon>Smittium</taxon>
    </lineage>
</organism>
<name>A0A2T9ZAA1_9FUNG</name>
<dbReference type="EMBL" id="MBFS01001013">
    <property type="protein sequence ID" value="PVV01518.1"/>
    <property type="molecule type" value="Genomic_DNA"/>
</dbReference>
<dbReference type="Proteomes" id="UP000245609">
    <property type="component" value="Unassembled WGS sequence"/>
</dbReference>
<gene>
    <name evidence="1" type="ORF">BB560_004062</name>
</gene>
<keyword evidence="2" id="KW-1185">Reference proteome</keyword>
<sequence>MSTSRNFKVNTYLSLSKNYSILTSNCKDVDDLFLEILDLFDSLEISLKTLSSANPNSNEIVFCVMCIIYCILRADYENDAFGLEILSTAPTTTALVLHCINSFIFPACETIKLFTSILIDRNGKKYEDLLPGQVCTSLASESMRVPEKFLIVSESVLSSSTIENTLKYGKLNPISAFEAEEQKKIEELCNYAIDFGISESEQEIKRISCKINDFFSDLLQSDRSDTSFEAVLEMLEGVKYTSYLDLLFSESVWDLLERCPNIIHEICLNHMSVDSYNRYLLIIYYTAPQGIVSNYTQKWGYISIPKWI</sequence>
<protein>
    <submittedName>
        <fullName evidence="1">Uncharacterized protein</fullName>
    </submittedName>
</protein>
<proteinExistence type="predicted"/>
<comment type="caution">
    <text evidence="1">The sequence shown here is derived from an EMBL/GenBank/DDBJ whole genome shotgun (WGS) entry which is preliminary data.</text>
</comment>
<accession>A0A2T9ZAA1</accession>
<reference evidence="1 2" key="1">
    <citation type="journal article" date="2018" name="MBio">
        <title>Comparative Genomics Reveals the Core Gene Toolbox for the Fungus-Insect Symbiosis.</title>
        <authorList>
            <person name="Wang Y."/>
            <person name="Stata M."/>
            <person name="Wang W."/>
            <person name="Stajich J.E."/>
            <person name="White M.M."/>
            <person name="Moncalvo J.M."/>
        </authorList>
    </citation>
    <scope>NUCLEOTIDE SEQUENCE [LARGE SCALE GENOMIC DNA]</scope>
    <source>
        <strain evidence="1 2">SC-DP-2</strain>
    </source>
</reference>